<feature type="domain" description="Protein kinase" evidence="4">
    <location>
        <begin position="23"/>
        <end position="332"/>
    </location>
</feature>
<keyword evidence="5" id="KW-0418">Kinase</keyword>
<accession>A0A2I2L5I5</accession>
<feature type="binding site" evidence="3">
    <location>
        <position position="51"/>
    </location>
    <ligand>
        <name>ATP</name>
        <dbReference type="ChEBI" id="CHEBI:30616"/>
    </ligand>
</feature>
<dbReference type="PROSITE" id="PS00107">
    <property type="entry name" value="PROTEIN_KINASE_ATP"/>
    <property type="match status" value="1"/>
</dbReference>
<dbReference type="KEGG" id="vg:35382752"/>
<proteinExistence type="predicted"/>
<keyword evidence="2 3" id="KW-0067">ATP-binding</keyword>
<dbReference type="PROSITE" id="PS50011">
    <property type="entry name" value="PROTEIN_KINASE_DOM"/>
    <property type="match status" value="1"/>
</dbReference>
<dbReference type="SUPFAM" id="SSF56112">
    <property type="entry name" value="Protein kinase-like (PK-like)"/>
    <property type="match status" value="1"/>
</dbReference>
<dbReference type="InterPro" id="IPR008271">
    <property type="entry name" value="Ser/Thr_kinase_AS"/>
</dbReference>
<keyword evidence="5" id="KW-0808">Transferase</keyword>
<dbReference type="PANTHER" id="PTHR44167:SF24">
    <property type="entry name" value="SERINE_THREONINE-PROTEIN KINASE CHK2"/>
    <property type="match status" value="1"/>
</dbReference>
<evidence type="ECO:0000313" key="6">
    <source>
        <dbReference type="Proteomes" id="UP000236316"/>
    </source>
</evidence>
<dbReference type="Gene3D" id="1.10.510.10">
    <property type="entry name" value="Transferase(Phosphotransferase) domain 1"/>
    <property type="match status" value="1"/>
</dbReference>
<dbReference type="InterPro" id="IPR000719">
    <property type="entry name" value="Prot_kinase_dom"/>
</dbReference>
<dbReference type="OrthoDB" id="8955at10239"/>
<keyword evidence="6" id="KW-1185">Reference proteome</keyword>
<dbReference type="Pfam" id="PF00069">
    <property type="entry name" value="Pkinase"/>
    <property type="match status" value="1"/>
</dbReference>
<reference evidence="5" key="1">
    <citation type="submission" date="2017-08" db="EMBL/GenBank/DDBJ databases">
        <authorList>
            <consortium name="Urmite Genomes"/>
        </authorList>
    </citation>
    <scope>NUCLEOTIDE SEQUENCE [LARGE SCALE GENOMIC DNA]</scope>
    <source>
        <strain evidence="5">IHUMI-LCC2</strain>
    </source>
</reference>
<dbReference type="SMART" id="SM00220">
    <property type="entry name" value="S_TKc"/>
    <property type="match status" value="1"/>
</dbReference>
<gene>
    <name evidence="5" type="ORF">ORPV_911</name>
</gene>
<dbReference type="PROSITE" id="PS00108">
    <property type="entry name" value="PROTEIN_KINASE_ST"/>
    <property type="match status" value="1"/>
</dbReference>
<evidence type="ECO:0000256" key="1">
    <source>
        <dbReference type="ARBA" id="ARBA00022741"/>
    </source>
</evidence>
<keyword evidence="1 3" id="KW-0547">Nucleotide-binding</keyword>
<dbReference type="InterPro" id="IPR011009">
    <property type="entry name" value="Kinase-like_dom_sf"/>
</dbReference>
<evidence type="ECO:0000313" key="5">
    <source>
        <dbReference type="EMBL" id="SNW62815.1"/>
    </source>
</evidence>
<evidence type="ECO:0000256" key="2">
    <source>
        <dbReference type="ARBA" id="ARBA00022840"/>
    </source>
</evidence>
<organism evidence="5">
    <name type="scientific">Orpheovirus IHUMI-LCC2</name>
    <dbReference type="NCBI Taxonomy" id="2023057"/>
    <lineage>
        <taxon>Viruses</taxon>
        <taxon>Varidnaviria</taxon>
        <taxon>Bamfordvirae</taxon>
        <taxon>Nucleocytoviricota</taxon>
        <taxon>Megaviricetes</taxon>
        <taxon>Pimascovirales</taxon>
        <taxon>Ocovirineae</taxon>
        <taxon>Orpheoviridae</taxon>
        <taxon>Alphaorpheovirus</taxon>
        <taxon>Alphaorpheovirus massiliense</taxon>
    </lineage>
</organism>
<name>A0A2I2L5I5_9VIRU</name>
<dbReference type="RefSeq" id="YP_009449117.1">
    <property type="nucleotide sequence ID" value="NC_036594.1"/>
</dbReference>
<dbReference type="Gene3D" id="3.30.200.20">
    <property type="entry name" value="Phosphorylase Kinase, domain 1"/>
    <property type="match status" value="1"/>
</dbReference>
<evidence type="ECO:0000256" key="3">
    <source>
        <dbReference type="PROSITE-ProRule" id="PRU10141"/>
    </source>
</evidence>
<dbReference type="GO" id="GO:0004674">
    <property type="term" value="F:protein serine/threonine kinase activity"/>
    <property type="evidence" value="ECO:0007669"/>
    <property type="project" value="TreeGrafter"/>
</dbReference>
<sequence length="439" mass="50695">MEKLERASKKLVNNEDPSKIFNWDTMEEIGKGGFGKVYKVSNKLNETFAIKEIGLTKSGIDNPLELSILSSLNHYCIARALDIRVVTSHVHLVMELAKCDLRNYLIGLRKKNNVLKIEQCKKWMFSLIQSVLLLHQQNIVHADIKTSNVLVYEDGSVKLADFSTAKRLYPHEEIRQAPGTASFRAPEVWIKEPLALSLDIWSLGCTFYEMLFSKQLFPSQMVSYDKVEAIGRKMQNSNITQRDKCINSIIDFAEKTRQTYNLKINKVTGEYKSPELHPRFLRPSHEFDKGVEERFMKPSDDLKDIIRIIRSMLEIDPSKRPTAQELYFDPFFQGLTKYPIINSSYPPTKSFLQERDKIKKSMMVECNEHLVLECALHICSKAYGRAHMSIGILCDACLFLAYKICSRAIPEHYLKNDRRDRILKAEIQVCESLKFSLHD</sequence>
<dbReference type="GO" id="GO:0005524">
    <property type="term" value="F:ATP binding"/>
    <property type="evidence" value="ECO:0007669"/>
    <property type="project" value="UniProtKB-UniRule"/>
</dbReference>
<dbReference type="PANTHER" id="PTHR44167">
    <property type="entry name" value="OVARIAN-SPECIFIC SERINE/THREONINE-PROTEIN KINASE LOK-RELATED"/>
    <property type="match status" value="1"/>
</dbReference>
<dbReference type="Proteomes" id="UP000236316">
    <property type="component" value="Segment"/>
</dbReference>
<dbReference type="GeneID" id="35382752"/>
<evidence type="ECO:0000259" key="4">
    <source>
        <dbReference type="PROSITE" id="PS50011"/>
    </source>
</evidence>
<protein>
    <submittedName>
        <fullName evidence="5">Cyclin-dependent kinase</fullName>
    </submittedName>
</protein>
<dbReference type="InterPro" id="IPR017441">
    <property type="entry name" value="Protein_kinase_ATP_BS"/>
</dbReference>
<dbReference type="EMBL" id="LT906555">
    <property type="protein sequence ID" value="SNW62815.1"/>
    <property type="molecule type" value="Genomic_DNA"/>
</dbReference>